<dbReference type="CDD" id="cd00072">
    <property type="entry name" value="GYF"/>
    <property type="match status" value="1"/>
</dbReference>
<name>A0ABD1XDL8_9LAMI</name>
<protein>
    <submittedName>
        <fullName evidence="3">GYF domain-containing protein</fullName>
    </submittedName>
</protein>
<feature type="compositionally biased region" description="Polar residues" evidence="1">
    <location>
        <begin position="1270"/>
        <end position="1284"/>
    </location>
</feature>
<feature type="compositionally biased region" description="Basic and acidic residues" evidence="1">
    <location>
        <begin position="215"/>
        <end position="225"/>
    </location>
</feature>
<feature type="region of interest" description="Disordered" evidence="1">
    <location>
        <begin position="70"/>
        <end position="238"/>
    </location>
</feature>
<sequence length="1559" mass="173413">MAEGKLDLPEDLISSKKSDQSWTPNASAGNDEEKAMLTLLVESKDQAVLENNIPLSPQWLYAKPSENKLEMRGPSTLSLGSSADSNQKETWRSDVPEDKKEARKIVPEADSGRRWREEERETGLLGRRDRRKTDRRVDNAPGRETTESRVLPAPDRWHDVGSRHYGHETRRDNKWSSRWGPDDKEKEARTEKRTDIEKEDGQTEGQLFVSSVRSVPERDSDARDKWRPRHRMEGNFGGSGSYRAAPGFGFERGRVEGSNVGFTVGRGRSSVSIVRPPSESPIGAVQFDKSGSVPGKPSLSADTFYYPRGKLLDIYRRQKLDPSFANLPDKLEEECPVIQVTVVEPLAFVAPDAEEEAILNDIWKGQITSSGASYNSFRRGRSTDNDAEVGDLDSTYEKKAILPADIPEQMSGNFPRALDSHIHEASEDGILNNLPKTSLLNVQNVNHEGKLEVSEALEIGSLQAFSGGQFDTSQHKIVDPAIKRPQFLDGIESAASFEDNSMLPDDSNSLFAIPTSEQYWNGGLHNVGTRDDKNKTERGVPPEELSLYYRDPQGDIQGPFLGVDIISWFEQGFFGTDLPVRLEDAPDESPFQELGDIMPHLKIRNGHDTGIELISNIEKSATLEGKLETGVRATAPVSEIIPSAALDGPSWQLSDYGALSAQHTLSKMSEHQGHPLQQSYSRGQDFQDFVAQDEEIVFPGRPGSGGNPMGNFFREFGQPSSNIGNQSVLPTKLADLGLSNQKDNKLHPLGLSWSELESTYGSDQTSNALYNAGVQDQLLNPLSRRFASIGATGDSTHSTETWPDVYGRNPVSEPNMYQDVMDTHHSSRMEEYDHFDLAEKLLLQKLQQQHLQQQQQQQQHLQQHNLMSPHNTHLNETMLERVPSQSSIYHQQLANQTGKDMEHFLALQLQLQQQQQLQHQQQLQQQQMLLKEQQQSQAKQVLLEQLLQSHMHESGRGLPHIDALRSNSALEQVLLKQHIINDLQQRSHLPPRHAEPSFEQLIQTKYGQTQHQGHQDDLLQLLSRGKHGQVHPLDSQILQQDQLHGRQLSRGLRQQLEMEEERQIGSGWPLDETSQFLRNPSGAHRASSAGFGPLDFYQQQVPSAKEHLSHLERNISLQDRVHQGLYDPGLLPFEHSMSTIGAAGVNLDMNSMPSAQVLEMQEQIARIHQGGQVGGFSSGLYSQHSHHPPISKQFHASRLDTTEGHWSENNGQLPNDWMESRIQHHLQNERQKRELDVNMTREDPSLWMSAETNDDNSKRLLMELLHQKSDQQSSETLDGINGTSHGRRVPSGGPPHGRAAEGMIDVLGSGGSLFRSHSGALVKGEPFASVTNESSEVPALDAQEGIVEQAALVAIDRGEPVNILSRHTSLGSAGENLSIHNEKIGSIDTFKEEAARDKLPVATSKRPENILLRRPPVSRTASSLEGLSELSSDIAIKGKNHPTSLPSEGVRRETRGNPENSESLVTDKKEVQFRRTTSSGDGDVLETSFSDMLKNNAKKPASQESHAAGAGALEPYEGTHGARSSKKKGKKGRQIDPSLLGFKVTSNRIMMGEIQGLED</sequence>
<feature type="compositionally biased region" description="Polar residues" evidence="1">
    <location>
        <begin position="203"/>
        <end position="213"/>
    </location>
</feature>
<evidence type="ECO:0000313" key="3">
    <source>
        <dbReference type="EMBL" id="KAL2560029.1"/>
    </source>
</evidence>
<feature type="compositionally biased region" description="Basic and acidic residues" evidence="1">
    <location>
        <begin position="155"/>
        <end position="201"/>
    </location>
</feature>
<accession>A0ABD1XDL8</accession>
<dbReference type="SUPFAM" id="SSF55277">
    <property type="entry name" value="GYF domain"/>
    <property type="match status" value="1"/>
</dbReference>
<feature type="region of interest" description="Disordered" evidence="1">
    <location>
        <begin position="1268"/>
        <end position="1299"/>
    </location>
</feature>
<keyword evidence="4" id="KW-1185">Reference proteome</keyword>
<reference evidence="4" key="1">
    <citation type="submission" date="2024-07" db="EMBL/GenBank/DDBJ databases">
        <title>Two chromosome-level genome assemblies of Korean endemic species Abeliophyllum distichum and Forsythia ovata (Oleaceae).</title>
        <authorList>
            <person name="Jang H."/>
        </authorList>
    </citation>
    <scope>NUCLEOTIDE SEQUENCE [LARGE SCALE GENOMIC DNA]</scope>
</reference>
<feature type="compositionally biased region" description="Basic and acidic residues" evidence="1">
    <location>
        <begin position="1"/>
        <end position="19"/>
    </location>
</feature>
<dbReference type="Gene3D" id="3.30.1490.40">
    <property type="match status" value="1"/>
</dbReference>
<dbReference type="Pfam" id="PF02213">
    <property type="entry name" value="GYF"/>
    <property type="match status" value="1"/>
</dbReference>
<evidence type="ECO:0000256" key="1">
    <source>
        <dbReference type="SAM" id="MobiDB-lite"/>
    </source>
</evidence>
<dbReference type="PANTHER" id="PTHR46992">
    <property type="entry name" value="GYF DOMAIN-CONTAINING PROTEIN"/>
    <property type="match status" value="1"/>
</dbReference>
<feature type="compositionally biased region" description="Basic and acidic residues" evidence="1">
    <location>
        <begin position="86"/>
        <end position="122"/>
    </location>
</feature>
<proteinExistence type="predicted"/>
<feature type="domain" description="GYF" evidence="2">
    <location>
        <begin position="544"/>
        <end position="595"/>
    </location>
</feature>
<evidence type="ECO:0000313" key="4">
    <source>
        <dbReference type="Proteomes" id="UP001604277"/>
    </source>
</evidence>
<feature type="region of interest" description="Disordered" evidence="1">
    <location>
        <begin position="1"/>
        <end position="31"/>
    </location>
</feature>
<organism evidence="3 4">
    <name type="scientific">Forsythia ovata</name>
    <dbReference type="NCBI Taxonomy" id="205694"/>
    <lineage>
        <taxon>Eukaryota</taxon>
        <taxon>Viridiplantae</taxon>
        <taxon>Streptophyta</taxon>
        <taxon>Embryophyta</taxon>
        <taxon>Tracheophyta</taxon>
        <taxon>Spermatophyta</taxon>
        <taxon>Magnoliopsida</taxon>
        <taxon>eudicotyledons</taxon>
        <taxon>Gunneridae</taxon>
        <taxon>Pentapetalae</taxon>
        <taxon>asterids</taxon>
        <taxon>lamiids</taxon>
        <taxon>Lamiales</taxon>
        <taxon>Oleaceae</taxon>
        <taxon>Forsythieae</taxon>
        <taxon>Forsythia</taxon>
    </lineage>
</organism>
<dbReference type="PROSITE" id="PS50829">
    <property type="entry name" value="GYF"/>
    <property type="match status" value="1"/>
</dbReference>
<evidence type="ECO:0000259" key="2">
    <source>
        <dbReference type="PROSITE" id="PS50829"/>
    </source>
</evidence>
<dbReference type="SMART" id="SM00444">
    <property type="entry name" value="GYF"/>
    <property type="match status" value="1"/>
</dbReference>
<feature type="region of interest" description="Disordered" evidence="1">
    <location>
        <begin position="1433"/>
        <end position="1539"/>
    </location>
</feature>
<feature type="region of interest" description="Disordered" evidence="1">
    <location>
        <begin position="790"/>
        <end position="817"/>
    </location>
</feature>
<feature type="compositionally biased region" description="Polar residues" evidence="1">
    <location>
        <begin position="75"/>
        <end position="85"/>
    </location>
</feature>
<gene>
    <name evidence="3" type="ORF">Fot_04768</name>
</gene>
<dbReference type="InterPro" id="IPR035445">
    <property type="entry name" value="GYF-like_dom_sf"/>
</dbReference>
<dbReference type="InterPro" id="IPR003169">
    <property type="entry name" value="GYF"/>
</dbReference>
<dbReference type="PANTHER" id="PTHR46992:SF1">
    <property type="entry name" value="GYF DOMAIN-CONTAINING PROTEIN"/>
    <property type="match status" value="1"/>
</dbReference>
<feature type="compositionally biased region" description="Basic residues" evidence="1">
    <location>
        <begin position="1523"/>
        <end position="1532"/>
    </location>
</feature>
<comment type="caution">
    <text evidence="3">The sequence shown here is derived from an EMBL/GenBank/DDBJ whole genome shotgun (WGS) entry which is preliminary data.</text>
</comment>
<dbReference type="Proteomes" id="UP001604277">
    <property type="component" value="Unassembled WGS sequence"/>
</dbReference>
<dbReference type="EMBL" id="JBFOLJ010000001">
    <property type="protein sequence ID" value="KAL2560029.1"/>
    <property type="molecule type" value="Genomic_DNA"/>
</dbReference>